<evidence type="ECO:0000256" key="9">
    <source>
        <dbReference type="SAM" id="MobiDB-lite"/>
    </source>
</evidence>
<dbReference type="PROSITE" id="PS51465">
    <property type="entry name" value="KAZAL_2"/>
    <property type="match status" value="1"/>
</dbReference>
<dbReference type="Proteomes" id="UP001187531">
    <property type="component" value="Unassembled WGS sequence"/>
</dbReference>
<dbReference type="Gene3D" id="3.30.60.30">
    <property type="match status" value="1"/>
</dbReference>
<dbReference type="SMART" id="SM00280">
    <property type="entry name" value="KAZAL"/>
    <property type="match status" value="1"/>
</dbReference>
<keyword evidence="7" id="KW-0325">Glycoprotein</keyword>
<dbReference type="Pfam" id="PF00086">
    <property type="entry name" value="Thyroglobulin_1"/>
    <property type="match status" value="2"/>
</dbReference>
<evidence type="ECO:0000259" key="10">
    <source>
        <dbReference type="PROSITE" id="PS50222"/>
    </source>
</evidence>
<sequence length="639" mass="71151">MFNDFIRAGALRRFVVGGIILVLIVLSGVDAGKADIMKENGLSDCILASKICSEGEYIESPLGFLKSSSPQIQITTRVSRSTSSVQKQDISNGQICGTDGRTYISECQLSRARCEGHPVGVKHKGVCKGQEKRCWDERRLSLKAAANRISAGSGGSGQTFIPECTDDGKFAEIQCHRGTGYCWCVTKDGRPIPGSSTINKRPNCSKKGKSVTNRRSPTNKQKTRKGCSAVDKTVFNSNLVKIFTTEYNRAPRNKTAIKEGTSSETEVIDWKFHQIDRNGDKFLVKAEYKTLRRHVTKLVRPRRCAKNFPRACDEDGDKRISATEWSICLGVELNLSFRLFLFLNSAGLKYGNHLQNAPNQHRTSGRNLLKQGGPRKAEEEEGGGKDLEDEDKWDSPALQLQEASDSAESDQNESNDCYSERQSALEEVRHGAQGMYVPECSIEGKYQKVQCHKGTKYCWCANETDGRPIPNTSVHDRKPNCDALPLVQQVIPSRTHRTRPNNAGCAKKAPHRIQEEILEYFRENMISAFTNSGKSSSAALSASKEAVIKWQFATLDKDKNLVIDRSEMKEFRTLLKNSKKLKKCKRIASVCDSDEDKRVTWDELRICTGLIKGEVTPVPGPGGSHKRRGKNPLSTYLID</sequence>
<dbReference type="Pfam" id="PF10591">
    <property type="entry name" value="SPARC_Ca_bdg"/>
    <property type="match status" value="2"/>
</dbReference>
<feature type="region of interest" description="Disordered" evidence="9">
    <location>
        <begin position="618"/>
        <end position="639"/>
    </location>
</feature>
<evidence type="ECO:0000256" key="2">
    <source>
        <dbReference type="ARBA" id="ARBA00022525"/>
    </source>
</evidence>
<organism evidence="13 14">
    <name type="scientific">Artemia franciscana</name>
    <name type="common">Brine shrimp</name>
    <name type="synonym">Artemia sanfranciscana</name>
    <dbReference type="NCBI Taxonomy" id="6661"/>
    <lineage>
        <taxon>Eukaryota</taxon>
        <taxon>Metazoa</taxon>
        <taxon>Ecdysozoa</taxon>
        <taxon>Arthropoda</taxon>
        <taxon>Crustacea</taxon>
        <taxon>Branchiopoda</taxon>
        <taxon>Anostraca</taxon>
        <taxon>Artemiidae</taxon>
        <taxon>Artemia</taxon>
    </lineage>
</organism>
<dbReference type="InterPro" id="IPR019577">
    <property type="entry name" value="SPARC/Testican_Ca-bd-dom"/>
</dbReference>
<name>A0AA88IG74_ARTSF</name>
<dbReference type="GO" id="GO:0008201">
    <property type="term" value="F:heparin binding"/>
    <property type="evidence" value="ECO:0007669"/>
    <property type="project" value="TreeGrafter"/>
</dbReference>
<dbReference type="InterPro" id="IPR002048">
    <property type="entry name" value="EF_hand_dom"/>
</dbReference>
<comment type="caution">
    <text evidence="13">The sequence shown here is derived from an EMBL/GenBank/DDBJ whole genome shotgun (WGS) entry which is preliminary data.</text>
</comment>
<evidence type="ECO:0000256" key="8">
    <source>
        <dbReference type="PROSITE-ProRule" id="PRU00500"/>
    </source>
</evidence>
<dbReference type="InterPro" id="IPR036857">
    <property type="entry name" value="Thyroglobulin_1_sf"/>
</dbReference>
<feature type="region of interest" description="Disordered" evidence="9">
    <location>
        <begin position="354"/>
        <end position="422"/>
    </location>
</feature>
<dbReference type="Pfam" id="PF07648">
    <property type="entry name" value="Kazal_2"/>
    <property type="match status" value="1"/>
</dbReference>
<evidence type="ECO:0000259" key="11">
    <source>
        <dbReference type="PROSITE" id="PS51162"/>
    </source>
</evidence>
<protein>
    <recommendedName>
        <fullName evidence="15">SPARC-related modular calcium-binding protein 1</fullName>
    </recommendedName>
</protein>
<evidence type="ECO:0008006" key="15">
    <source>
        <dbReference type="Google" id="ProtNLM"/>
    </source>
</evidence>
<feature type="domain" description="Thyroglobulin type-1" evidence="11">
    <location>
        <begin position="414"/>
        <end position="481"/>
    </location>
</feature>
<evidence type="ECO:0000256" key="6">
    <source>
        <dbReference type="ARBA" id="ARBA00023157"/>
    </source>
</evidence>
<dbReference type="SMART" id="SM00211">
    <property type="entry name" value="TY"/>
    <property type="match status" value="2"/>
</dbReference>
<evidence type="ECO:0000313" key="13">
    <source>
        <dbReference type="EMBL" id="KAK2727548.1"/>
    </source>
</evidence>
<dbReference type="InterPro" id="IPR002350">
    <property type="entry name" value="Kazal_dom"/>
</dbReference>
<dbReference type="PANTHER" id="PTHR12352:SF30">
    <property type="entry name" value="FI05255P"/>
    <property type="match status" value="1"/>
</dbReference>
<gene>
    <name evidence="13" type="ORF">QYM36_008135</name>
</gene>
<keyword evidence="5" id="KW-0106">Calcium</keyword>
<feature type="domain" description="Kazal-like" evidence="12">
    <location>
        <begin position="95"/>
        <end position="129"/>
    </location>
</feature>
<dbReference type="CDD" id="cd00191">
    <property type="entry name" value="TY"/>
    <property type="match status" value="2"/>
</dbReference>
<feature type="disulfide bond" evidence="8">
    <location>
        <begin position="451"/>
        <end position="458"/>
    </location>
</feature>
<dbReference type="InterPro" id="IPR011992">
    <property type="entry name" value="EF-hand-dom_pair"/>
</dbReference>
<dbReference type="InterPro" id="IPR018247">
    <property type="entry name" value="EF_Hand_1_Ca_BS"/>
</dbReference>
<evidence type="ECO:0000313" key="14">
    <source>
        <dbReference type="Proteomes" id="UP001187531"/>
    </source>
</evidence>
<proteinExistence type="predicted"/>
<dbReference type="InterPro" id="IPR051950">
    <property type="entry name" value="Dev_reg/Prot_inhib"/>
</dbReference>
<evidence type="ECO:0000256" key="1">
    <source>
        <dbReference type="ARBA" id="ARBA00004613"/>
    </source>
</evidence>
<dbReference type="SUPFAM" id="SSF57610">
    <property type="entry name" value="Thyroglobulin type-1 domain"/>
    <property type="match status" value="2"/>
</dbReference>
<dbReference type="PROSITE" id="PS00018">
    <property type="entry name" value="EF_HAND_1"/>
    <property type="match status" value="2"/>
</dbReference>
<dbReference type="Gene3D" id="1.10.238.10">
    <property type="entry name" value="EF-hand"/>
    <property type="match status" value="2"/>
</dbReference>
<keyword evidence="2" id="KW-0964">Secreted</keyword>
<reference evidence="13" key="1">
    <citation type="submission" date="2023-07" db="EMBL/GenBank/DDBJ databases">
        <title>Chromosome-level genome assembly of Artemia franciscana.</title>
        <authorList>
            <person name="Jo E."/>
        </authorList>
    </citation>
    <scope>NUCLEOTIDE SEQUENCE</scope>
    <source>
        <tissue evidence="13">Whole body</tissue>
    </source>
</reference>
<dbReference type="SUPFAM" id="SSF47473">
    <property type="entry name" value="EF-hand"/>
    <property type="match status" value="2"/>
</dbReference>
<feature type="domain" description="Thyroglobulin type-1" evidence="11">
    <location>
        <begin position="104"/>
        <end position="204"/>
    </location>
</feature>
<keyword evidence="6 8" id="KW-1015">Disulfide bond</keyword>
<feature type="disulfide bond" evidence="8">
    <location>
        <begin position="175"/>
        <end position="182"/>
    </location>
</feature>
<keyword evidence="3" id="KW-0732">Signal</keyword>
<dbReference type="Gene3D" id="4.10.800.10">
    <property type="entry name" value="Thyroglobulin type-1"/>
    <property type="match status" value="2"/>
</dbReference>
<dbReference type="EMBL" id="JAVRJZ010000001">
    <property type="protein sequence ID" value="KAK2727548.1"/>
    <property type="molecule type" value="Genomic_DNA"/>
</dbReference>
<dbReference type="GO" id="GO:0005615">
    <property type="term" value="C:extracellular space"/>
    <property type="evidence" value="ECO:0007669"/>
    <property type="project" value="TreeGrafter"/>
</dbReference>
<dbReference type="GO" id="GO:0005509">
    <property type="term" value="F:calcium ion binding"/>
    <property type="evidence" value="ECO:0007669"/>
    <property type="project" value="InterPro"/>
</dbReference>
<evidence type="ECO:0000256" key="5">
    <source>
        <dbReference type="ARBA" id="ARBA00022837"/>
    </source>
</evidence>
<dbReference type="InterPro" id="IPR000716">
    <property type="entry name" value="Thyroglobulin_1"/>
</dbReference>
<dbReference type="SMART" id="SM00054">
    <property type="entry name" value="EFh"/>
    <property type="match status" value="3"/>
</dbReference>
<dbReference type="CDD" id="cd00104">
    <property type="entry name" value="KAZAL_FS"/>
    <property type="match status" value="1"/>
</dbReference>
<dbReference type="CDD" id="cd16234">
    <property type="entry name" value="EFh_SPARC_SMOC"/>
    <property type="match status" value="1"/>
</dbReference>
<evidence type="ECO:0000256" key="4">
    <source>
        <dbReference type="ARBA" id="ARBA00022737"/>
    </source>
</evidence>
<feature type="compositionally biased region" description="Polar residues" evidence="9">
    <location>
        <begin position="354"/>
        <end position="366"/>
    </location>
</feature>
<feature type="compositionally biased region" description="Polar residues" evidence="9">
    <location>
        <begin position="210"/>
        <end position="220"/>
    </location>
</feature>
<comment type="caution">
    <text evidence="8">Lacks conserved residue(s) required for the propagation of feature annotation.</text>
</comment>
<feature type="region of interest" description="Disordered" evidence="9">
    <location>
        <begin position="195"/>
        <end position="225"/>
    </location>
</feature>
<dbReference type="AlphaFoldDB" id="A0AA88IG74"/>
<dbReference type="GO" id="GO:0030198">
    <property type="term" value="P:extracellular matrix organization"/>
    <property type="evidence" value="ECO:0007669"/>
    <property type="project" value="TreeGrafter"/>
</dbReference>
<keyword evidence="14" id="KW-1185">Reference proteome</keyword>
<comment type="subcellular location">
    <subcellularLocation>
        <location evidence="1">Secreted</location>
    </subcellularLocation>
</comment>
<dbReference type="PROSITE" id="PS51162">
    <property type="entry name" value="THYROGLOBULIN_1_2"/>
    <property type="match status" value="2"/>
</dbReference>
<evidence type="ECO:0000259" key="12">
    <source>
        <dbReference type="PROSITE" id="PS51465"/>
    </source>
</evidence>
<dbReference type="GO" id="GO:0005604">
    <property type="term" value="C:basement membrane"/>
    <property type="evidence" value="ECO:0007669"/>
    <property type="project" value="TreeGrafter"/>
</dbReference>
<feature type="domain" description="EF-hand" evidence="10">
    <location>
        <begin position="543"/>
        <end position="578"/>
    </location>
</feature>
<feature type="compositionally biased region" description="Basic and acidic residues" evidence="9">
    <location>
        <begin position="375"/>
        <end position="386"/>
    </location>
</feature>
<dbReference type="GO" id="GO:0050840">
    <property type="term" value="F:extracellular matrix binding"/>
    <property type="evidence" value="ECO:0007669"/>
    <property type="project" value="TreeGrafter"/>
</dbReference>
<evidence type="ECO:0000256" key="7">
    <source>
        <dbReference type="ARBA" id="ARBA00023180"/>
    </source>
</evidence>
<dbReference type="PROSITE" id="PS50222">
    <property type="entry name" value="EF_HAND_2"/>
    <property type="match status" value="1"/>
</dbReference>
<evidence type="ECO:0000256" key="3">
    <source>
        <dbReference type="ARBA" id="ARBA00022729"/>
    </source>
</evidence>
<dbReference type="PANTHER" id="PTHR12352">
    <property type="entry name" value="SECRETED MODULAR CALCIUM-BINDING PROTEIN"/>
    <property type="match status" value="1"/>
</dbReference>
<feature type="disulfide bond" evidence="8">
    <location>
        <begin position="184"/>
        <end position="204"/>
    </location>
</feature>
<dbReference type="PROSITE" id="PS00484">
    <property type="entry name" value="THYROGLOBULIN_1_1"/>
    <property type="match status" value="2"/>
</dbReference>
<accession>A0AA88IG74</accession>
<keyword evidence="4" id="KW-0677">Repeat</keyword>
<dbReference type="FunFam" id="4.10.800.10:FF:000004">
    <property type="entry name" value="SPARC-related modular calcium-binding protein 1"/>
    <property type="match status" value="1"/>
</dbReference>